<comment type="caution">
    <text evidence="14">The sequence shown here is derived from an EMBL/GenBank/DDBJ whole genome shotgun (WGS) entry which is preliminary data.</text>
</comment>
<dbReference type="PANTHER" id="PTHR15180:SF1">
    <property type="entry name" value="GENERAL TRANSCRIPTION FACTOR 3C POLYPEPTIDE 1"/>
    <property type="match status" value="1"/>
</dbReference>
<feature type="domain" description="GTF3C1 extended winged-helix" evidence="9">
    <location>
        <begin position="557"/>
        <end position="666"/>
    </location>
</feature>
<organism evidence="14 15">
    <name type="scientific">Rhamnella rubrinervis</name>
    <dbReference type="NCBI Taxonomy" id="2594499"/>
    <lineage>
        <taxon>Eukaryota</taxon>
        <taxon>Viridiplantae</taxon>
        <taxon>Streptophyta</taxon>
        <taxon>Embryophyta</taxon>
        <taxon>Tracheophyta</taxon>
        <taxon>Spermatophyta</taxon>
        <taxon>Magnoliopsida</taxon>
        <taxon>eudicotyledons</taxon>
        <taxon>Gunneridae</taxon>
        <taxon>Pentapetalae</taxon>
        <taxon>rosids</taxon>
        <taxon>fabids</taxon>
        <taxon>Rosales</taxon>
        <taxon>Rhamnaceae</taxon>
        <taxon>rhamnoid group</taxon>
        <taxon>Rhamneae</taxon>
        <taxon>Rhamnella</taxon>
    </lineage>
</organism>
<dbReference type="InterPro" id="IPR056064">
    <property type="entry name" value="DUF7647"/>
</dbReference>
<feature type="domain" description="DUF7646" evidence="12">
    <location>
        <begin position="340"/>
        <end position="423"/>
    </location>
</feature>
<evidence type="ECO:0000256" key="3">
    <source>
        <dbReference type="ARBA" id="ARBA00023125"/>
    </source>
</evidence>
<dbReference type="Pfam" id="PF24657">
    <property type="entry name" value="DUF7646"/>
    <property type="match status" value="1"/>
</dbReference>
<dbReference type="Pfam" id="PF24101">
    <property type="entry name" value="WHD_GTF3C1"/>
    <property type="match status" value="1"/>
</dbReference>
<dbReference type="InterPro" id="IPR036388">
    <property type="entry name" value="WH-like_DNA-bd_sf"/>
</dbReference>
<evidence type="ECO:0000259" key="13">
    <source>
        <dbReference type="Pfam" id="PF24658"/>
    </source>
</evidence>
<dbReference type="InterPro" id="IPR056428">
    <property type="entry name" value="WH_GTF3C1"/>
</dbReference>
<gene>
    <name evidence="14" type="ORF">FNV43_RR08148</name>
</gene>
<proteinExistence type="predicted"/>
<dbReference type="Gene3D" id="1.10.10.10">
    <property type="entry name" value="Winged helix-like DNA-binding domain superfamily/Winged helix DNA-binding domain"/>
    <property type="match status" value="1"/>
</dbReference>
<dbReference type="GO" id="GO:0005634">
    <property type="term" value="C:nucleus"/>
    <property type="evidence" value="ECO:0007669"/>
    <property type="project" value="UniProtKB-SubCell"/>
</dbReference>
<keyword evidence="5" id="KW-0539">Nucleus</keyword>
<protein>
    <recommendedName>
        <fullName evidence="16">B-block binding subunit of TFIIIC domain-containing protein</fullName>
    </recommendedName>
</protein>
<dbReference type="Proteomes" id="UP000796880">
    <property type="component" value="Unassembled WGS sequence"/>
</dbReference>
<dbReference type="GO" id="GO:0003677">
    <property type="term" value="F:DNA binding"/>
    <property type="evidence" value="ECO:0007669"/>
    <property type="project" value="UniProtKB-KW"/>
</dbReference>
<evidence type="ECO:0000256" key="6">
    <source>
        <dbReference type="SAM" id="MobiDB-lite"/>
    </source>
</evidence>
<name>A0A8K0HG84_9ROSA</name>
<reference evidence="14" key="1">
    <citation type="submission" date="2020-03" db="EMBL/GenBank/DDBJ databases">
        <title>A high-quality chromosome-level genome assembly of a woody plant with both climbing and erect habits, Rhamnella rubrinervis.</title>
        <authorList>
            <person name="Lu Z."/>
            <person name="Yang Y."/>
            <person name="Zhu X."/>
            <person name="Sun Y."/>
        </authorList>
    </citation>
    <scope>NUCLEOTIDE SEQUENCE</scope>
    <source>
        <strain evidence="14">BYM</strain>
        <tissue evidence="14">Leaf</tissue>
    </source>
</reference>
<evidence type="ECO:0000313" key="15">
    <source>
        <dbReference type="Proteomes" id="UP000796880"/>
    </source>
</evidence>
<dbReference type="InterPro" id="IPR056467">
    <property type="entry name" value="eWH_GTF3C1"/>
</dbReference>
<evidence type="ECO:0000256" key="2">
    <source>
        <dbReference type="ARBA" id="ARBA00022553"/>
    </source>
</evidence>
<dbReference type="OrthoDB" id="68020at2759"/>
<dbReference type="Pfam" id="PF24658">
    <property type="entry name" value="DUF7647"/>
    <property type="match status" value="1"/>
</dbReference>
<dbReference type="PANTHER" id="PTHR15180">
    <property type="entry name" value="GENERAL TRANSCRIPTION FACTOR 3C POLYPEPTIDE 1"/>
    <property type="match status" value="1"/>
</dbReference>
<accession>A0A8K0HG84</accession>
<evidence type="ECO:0000259" key="8">
    <source>
        <dbReference type="Pfam" id="PF23704"/>
    </source>
</evidence>
<dbReference type="InterPro" id="IPR044210">
    <property type="entry name" value="Tfc3-like"/>
</dbReference>
<feature type="domain" description="General transcription factor 3C polypeptide 1 winged-helix" evidence="8">
    <location>
        <begin position="1"/>
        <end position="101"/>
    </location>
</feature>
<evidence type="ECO:0000313" key="14">
    <source>
        <dbReference type="EMBL" id="KAF3452052.1"/>
    </source>
</evidence>
<dbReference type="SUPFAM" id="SSF46785">
    <property type="entry name" value="Winged helix' DNA-binding domain"/>
    <property type="match status" value="1"/>
</dbReference>
<keyword evidence="2" id="KW-0597">Phosphoprotein</keyword>
<evidence type="ECO:0008006" key="16">
    <source>
        <dbReference type="Google" id="ProtNLM"/>
    </source>
</evidence>
<evidence type="ECO:0000256" key="5">
    <source>
        <dbReference type="ARBA" id="ARBA00023242"/>
    </source>
</evidence>
<comment type="subcellular location">
    <subcellularLocation>
        <location evidence="1">Nucleus</location>
    </subcellularLocation>
</comment>
<dbReference type="CDD" id="cd16169">
    <property type="entry name" value="Tau138_eWH"/>
    <property type="match status" value="1"/>
</dbReference>
<feature type="domain" description="DUF7647" evidence="13">
    <location>
        <begin position="749"/>
        <end position="928"/>
    </location>
</feature>
<dbReference type="Pfam" id="PF24538">
    <property type="entry name" value="DUF7599"/>
    <property type="match status" value="1"/>
</dbReference>
<dbReference type="GO" id="GO:0006384">
    <property type="term" value="P:transcription initiation at RNA polymerase III promoter"/>
    <property type="evidence" value="ECO:0007669"/>
    <property type="project" value="InterPro"/>
</dbReference>
<dbReference type="InterPro" id="IPR035625">
    <property type="entry name" value="Tfc3-like_eWH"/>
</dbReference>
<dbReference type="EMBL" id="VOIH02000003">
    <property type="protein sequence ID" value="KAF3452052.1"/>
    <property type="molecule type" value="Genomic_DNA"/>
</dbReference>
<dbReference type="InterPro" id="IPR056063">
    <property type="entry name" value="DUF7646"/>
</dbReference>
<dbReference type="InterPro" id="IPR036390">
    <property type="entry name" value="WH_DNA-bd_sf"/>
</dbReference>
<feature type="domain" description="B-block binding subunit of TFIIIC" evidence="7">
    <location>
        <begin position="114"/>
        <end position="194"/>
    </location>
</feature>
<keyword evidence="4" id="KW-0804">Transcription</keyword>
<dbReference type="Pfam" id="PF04182">
    <property type="entry name" value="B-block_TFIIIC"/>
    <property type="match status" value="1"/>
</dbReference>
<dbReference type="Pfam" id="PF23704">
    <property type="entry name" value="WHD_GTF3C1_N"/>
    <property type="match status" value="1"/>
</dbReference>
<evidence type="ECO:0000256" key="4">
    <source>
        <dbReference type="ARBA" id="ARBA00023163"/>
    </source>
</evidence>
<dbReference type="GO" id="GO:0000127">
    <property type="term" value="C:transcription factor TFIIIC complex"/>
    <property type="evidence" value="ECO:0007669"/>
    <property type="project" value="InterPro"/>
</dbReference>
<dbReference type="InterPro" id="IPR056020">
    <property type="entry name" value="DUF7599"/>
</dbReference>
<evidence type="ECO:0000256" key="1">
    <source>
        <dbReference type="ARBA" id="ARBA00004123"/>
    </source>
</evidence>
<dbReference type="InterPro" id="IPR056062">
    <property type="entry name" value="DUF7645"/>
</dbReference>
<dbReference type="Pfam" id="PF24655">
    <property type="entry name" value="DUF7645"/>
    <property type="match status" value="1"/>
</dbReference>
<evidence type="ECO:0000259" key="12">
    <source>
        <dbReference type="Pfam" id="PF24657"/>
    </source>
</evidence>
<keyword evidence="15" id="KW-1185">Reference proteome</keyword>
<feature type="region of interest" description="Disordered" evidence="6">
    <location>
        <begin position="525"/>
        <end position="545"/>
    </location>
</feature>
<evidence type="ECO:0000259" key="10">
    <source>
        <dbReference type="Pfam" id="PF24538"/>
    </source>
</evidence>
<keyword evidence="3" id="KW-0238">DNA-binding</keyword>
<evidence type="ECO:0000259" key="11">
    <source>
        <dbReference type="Pfam" id="PF24655"/>
    </source>
</evidence>
<dbReference type="InterPro" id="IPR007309">
    <property type="entry name" value="TFIIIC_Bblock-bd"/>
</dbReference>
<dbReference type="GO" id="GO:0042791">
    <property type="term" value="P:5S class rRNA transcription by RNA polymerase III"/>
    <property type="evidence" value="ECO:0007669"/>
    <property type="project" value="TreeGrafter"/>
</dbReference>
<evidence type="ECO:0000259" key="9">
    <source>
        <dbReference type="Pfam" id="PF24101"/>
    </source>
</evidence>
<sequence length="1834" mass="206501">MDSIISSALEEICLEGQAGVSLPSLWSRLNPSLSSSNLDLSPGVKQALWVGLLNVPTLQFQANKACYNPSDPSIQTFQDAEKLNLKLVAEERLRDNFLGLYNVHSANASIPLKQRSCLQRLATARKNGITQSQLAKEFGMEGKNFHYVVKNLECQGLIVRQAAVVKTKETCDEGESRNIPCVTTNLMYLSRYAKHLGSQQKFEITKEELIPEILDNVNGSAAIGNGSGGKNVKEDVLVKDYLPAMEKVCELLEKANGKVLVVSDIKKELGYIGSPAGHKEWRRVCSRLKAAQIVEEFQAKVNEKVELCLRMLKEFSPKSLEIKAPGCVDDGGDEQQVKFGKKCQVTNQLVELPIEHQIYDMIDAAGSEGLTFMEVCKRLGLDNKRNHNRLFSMVSRFGMNLQAESHKKTAVYRVWTSRKRNPDAANAFSNQSNVASDNKMSNVHVCNLDTLDRQAETILDYEPSTLGDTVAHGEMKSRKINIELSNASPGDMESNLSLVCTGDSQEHVLEPRDTSFEPELSLLSTEEGRQVTPSEIPPALLKPSSSGSYQRYPCLSLTVDSTRREKRILERLQNEKFILRAELYKWLVSLEKDKCTTTDRKTIDRIVNKLQQQGHCVVMSFSVPVVKNFGRSRTVQVVLHPSIQSPSPELVSEIHDRQRSFEIQTRVVCSSRWKKNEHVPVLKDVQRTQTHACSDARAVKTEAMRVNGFILAKMIRAKLLHSFLWDYLYNSEGSNDALSSKEHDYKLHNPHSNSKLFSLEAAIKAIPVELFLQVVGSNQKFDDMIEKCKMGLSLSDLSVQDYKSLMDTQATGRLSLVIDILRRLKLIRMVSDEHSKDRVLDLQATFTHAMELKPYIEEPISKHAISLSSGHVDLRPRIRHDFILSNREAVQEYWQTLEYAYAAAHPRAALHAFPGSAVHEVFSSASWASLRVMTADQRAELLKRVMKDDTSEKLSYKQCGKIAKDLNLTLEQVLRVSNDKRQQRLIRFQGEGDDFHLLKCKHGSASRRRKRSPDARTVKFRKVDKVTVQLDEQSTCTLSKMKPTRQRRFSWTEEANRKLVIQYARYRAALGANFHRTDWSSLTDLPAPPNTCKKRIASLRGDIKSRKALMRLCNLLGERYAKHLEKTQNRPLDKNDCRLQGFTGGSLSRRFSDGCDYSQETRLEEGSWDDFDNSNLKISLDEVIRCQRMAKLEASKGVGPTCEEWRNLSMNAAEYESEENAATAPCEGFQIQDGRRWKTSTLRSRRQRLHKKFIKLLNEEVNGSGQVYNSLAVSNAVELFKLIFMSTSAAPEVSNLLAEILRRYSECDLYSAFNYLRDKRIMVGGSGNQPFSLSQQFLHSVSKSPFPTNCGNRATKFSNWLHERERDLMEGGIDLTADLQCGDTFHLFALVSSGQLFISPCLPDEGVGEAEDLRSSKRKIDSCESSDDFKFKKLKSFVAEGEIISRREKGFPGIMLYIQRTAFSAADAVDLFKDQNTCTGEQFVDGNDILCGNLSHSVHIKHILNSGSNDTAAENPHEDTWKVMADYAQNLLPTHFHQENYSIINSEVFRSVYAAIQKAGDQGLSMKEVSRVVNMPEEKIPELIIAVLQTFGRALKVNGYDTIHVVDALYRSKYFLTSMASICWDLKAPSSTKSSNVDGSHVAIHSENHGFGGSHPQRETGMNADDLHKVTILNLPEESAELSNEHQSRNEHEGYIHDKVLLPGGNEVEESLKFSSGELCVPILPWINGDGTINKIIYKGLRRRVLGIVMQNPGILEDEIIYRMDILNPQSCRKLLELMILDKHLDVRKMYQGTSSGPPSILGTLFGSSFGKSKSVSRVHFFANPMSTSLLIEL</sequence>
<evidence type="ECO:0000259" key="7">
    <source>
        <dbReference type="Pfam" id="PF04182"/>
    </source>
</evidence>
<feature type="domain" description="DUF7645" evidence="11">
    <location>
        <begin position="929"/>
        <end position="989"/>
    </location>
</feature>
<feature type="domain" description="DUF7599" evidence="10">
    <location>
        <begin position="239"/>
        <end position="321"/>
    </location>
</feature>